<dbReference type="OMA" id="QGQMKEK"/>
<evidence type="ECO:0000256" key="1">
    <source>
        <dbReference type="ARBA" id="ARBA00023002"/>
    </source>
</evidence>
<proteinExistence type="inferred from homology"/>
<organism evidence="4 5">
    <name type="scientific">Candida maltosa (strain Xu316)</name>
    <name type="common">Yeast</name>
    <dbReference type="NCBI Taxonomy" id="1245528"/>
    <lineage>
        <taxon>Eukaryota</taxon>
        <taxon>Fungi</taxon>
        <taxon>Dikarya</taxon>
        <taxon>Ascomycota</taxon>
        <taxon>Saccharomycotina</taxon>
        <taxon>Pichiomycetes</taxon>
        <taxon>Debaryomycetaceae</taxon>
        <taxon>Candida/Lodderomyces clade</taxon>
        <taxon>Candida</taxon>
    </lineage>
</organism>
<dbReference type="Gene3D" id="3.40.50.720">
    <property type="entry name" value="NAD(P)-binding Rossmann-like Domain"/>
    <property type="match status" value="1"/>
</dbReference>
<evidence type="ECO:0000313" key="5">
    <source>
        <dbReference type="Proteomes" id="UP000011777"/>
    </source>
</evidence>
<protein>
    <submittedName>
        <fullName evidence="4">NADPH-dependent methylglyoxal reductase, putative</fullName>
    </submittedName>
</protein>
<dbReference type="FunFam" id="3.40.50.720:FF:000191">
    <property type="entry name" value="Methylglyoxal reductase (NADPH-dependent)"/>
    <property type="match status" value="1"/>
</dbReference>
<dbReference type="EMBL" id="AOGT01000328">
    <property type="protein sequence ID" value="EMG50243.1"/>
    <property type="molecule type" value="Genomic_DNA"/>
</dbReference>
<dbReference type="PANTHER" id="PTHR10366">
    <property type="entry name" value="NAD DEPENDENT EPIMERASE/DEHYDRATASE"/>
    <property type="match status" value="1"/>
</dbReference>
<keyword evidence="5" id="KW-1185">Reference proteome</keyword>
<evidence type="ECO:0000256" key="2">
    <source>
        <dbReference type="ARBA" id="ARBA00023445"/>
    </source>
</evidence>
<keyword evidence="1" id="KW-0560">Oxidoreductase</keyword>
<dbReference type="CDD" id="cd05227">
    <property type="entry name" value="AR_SDR_e"/>
    <property type="match status" value="1"/>
</dbReference>
<dbReference type="PANTHER" id="PTHR10366:SF564">
    <property type="entry name" value="STEROL-4-ALPHA-CARBOXYLATE 3-DEHYDROGENASE, DECARBOXYLATING"/>
    <property type="match status" value="1"/>
</dbReference>
<dbReference type="Proteomes" id="UP000011777">
    <property type="component" value="Unassembled WGS sequence"/>
</dbReference>
<dbReference type="InterPro" id="IPR001509">
    <property type="entry name" value="Epimerase_deHydtase"/>
</dbReference>
<dbReference type="InterPro" id="IPR036291">
    <property type="entry name" value="NAD(P)-bd_dom_sf"/>
</dbReference>
<dbReference type="HOGENOM" id="CLU_007383_9_2_1"/>
<evidence type="ECO:0000313" key="4">
    <source>
        <dbReference type="EMBL" id="EMG50243.1"/>
    </source>
</evidence>
<dbReference type="AlphaFoldDB" id="M3JDI0"/>
<dbReference type="Pfam" id="PF01370">
    <property type="entry name" value="Epimerase"/>
    <property type="match status" value="1"/>
</dbReference>
<comment type="caution">
    <text evidence="4">The sequence shown here is derived from an EMBL/GenBank/DDBJ whole genome shotgun (WGS) entry which is preliminary data.</text>
</comment>
<gene>
    <name evidence="4" type="ORF">G210_4739</name>
</gene>
<evidence type="ECO:0000259" key="3">
    <source>
        <dbReference type="Pfam" id="PF01370"/>
    </source>
</evidence>
<feature type="domain" description="NAD-dependent epimerase/dehydratase" evidence="3">
    <location>
        <begin position="5"/>
        <end position="256"/>
    </location>
</feature>
<dbReference type="OrthoDB" id="2735536at2759"/>
<dbReference type="STRING" id="1245528.M3JDI0"/>
<dbReference type="SUPFAM" id="SSF51735">
    <property type="entry name" value="NAD(P)-binding Rossmann-fold domains"/>
    <property type="match status" value="1"/>
</dbReference>
<reference evidence="4 5" key="1">
    <citation type="submission" date="2013-02" db="EMBL/GenBank/DDBJ databases">
        <title>Genome sequence of Candida maltosa Xu316, a potential industrial strain for xylitol and ethanol production.</title>
        <authorList>
            <person name="Yu J."/>
            <person name="Wang Q."/>
            <person name="Geng X."/>
            <person name="Bao W."/>
            <person name="He P."/>
            <person name="Cai J."/>
        </authorList>
    </citation>
    <scope>NUCLEOTIDE SEQUENCE [LARGE SCALE GENOMIC DNA]</scope>
    <source>
        <strain evidence="5">Xu316</strain>
    </source>
</reference>
<name>M3JDI0_CANMX</name>
<dbReference type="InterPro" id="IPR050425">
    <property type="entry name" value="NAD(P)_dehydrat-like"/>
</dbReference>
<comment type="similarity">
    <text evidence="2">Belongs to the NAD(P)-dependent epimerase/dehydratase family. Dihydroflavonol-4-reductase subfamily.</text>
</comment>
<accession>M3JDI0</accession>
<dbReference type="GO" id="GO:0016616">
    <property type="term" value="F:oxidoreductase activity, acting on the CH-OH group of donors, NAD or NADP as acceptor"/>
    <property type="evidence" value="ECO:0007669"/>
    <property type="project" value="TreeGrafter"/>
</dbReference>
<dbReference type="eggNOG" id="KOG1502">
    <property type="taxonomic scope" value="Eukaryota"/>
</dbReference>
<sequence>MSTTVIVSGATGFIAQHVVKSLLAKNYQVIGTVRSTTKGDHLLKLFNNPSNLSYEIVEDVGTQGAFDNVLKHHPEAKIFLHLASPFHFKATNIEKELLEPAVNGTKNVLQAIKDYGSGIQKVVITSSYAAIGTASREADKSVVVTEDDWNAITWNEALENPIAGYRGSKTFAEKAAWDFVKQNSADVKFTISTVNPTFVFGPQAFEVGQELNTSSEVINSILKGSVPPTKGGWIDVRDVAKAHIIAFEKEEAVGKRLLLNAGRFNAGLLVKIIKEKYPQIELPDVKEEVISLATIDDSKTRKILGFDYYSLEQSVYDSVKQIIDARK</sequence>